<dbReference type="Proteomes" id="UP001454036">
    <property type="component" value="Unassembled WGS sequence"/>
</dbReference>
<accession>A0AAV3RUD7</accession>
<evidence type="ECO:0000313" key="2">
    <source>
        <dbReference type="Proteomes" id="UP001454036"/>
    </source>
</evidence>
<name>A0AAV3RUD7_LITER</name>
<dbReference type="EMBL" id="BAABME010029298">
    <property type="protein sequence ID" value="GAA0183466.1"/>
    <property type="molecule type" value="Genomic_DNA"/>
</dbReference>
<dbReference type="PANTHER" id="PTHR35317:SF27">
    <property type="entry name" value="RETROVIRUS-RELATED POL POLYPROTEIN FROM TRANSPOSON TNT 1-94"/>
    <property type="match status" value="1"/>
</dbReference>
<gene>
    <name evidence="1" type="ORF">LIER_42410</name>
</gene>
<organism evidence="1 2">
    <name type="scientific">Lithospermum erythrorhizon</name>
    <name type="common">Purple gromwell</name>
    <name type="synonym">Lithospermum officinale var. erythrorhizon</name>
    <dbReference type="NCBI Taxonomy" id="34254"/>
    <lineage>
        <taxon>Eukaryota</taxon>
        <taxon>Viridiplantae</taxon>
        <taxon>Streptophyta</taxon>
        <taxon>Embryophyta</taxon>
        <taxon>Tracheophyta</taxon>
        <taxon>Spermatophyta</taxon>
        <taxon>Magnoliopsida</taxon>
        <taxon>eudicotyledons</taxon>
        <taxon>Gunneridae</taxon>
        <taxon>Pentapetalae</taxon>
        <taxon>asterids</taxon>
        <taxon>lamiids</taxon>
        <taxon>Boraginales</taxon>
        <taxon>Boraginaceae</taxon>
        <taxon>Boraginoideae</taxon>
        <taxon>Lithospermeae</taxon>
        <taxon>Lithospermum</taxon>
    </lineage>
</organism>
<protein>
    <submittedName>
        <fullName evidence="1">Uncharacterized protein</fullName>
    </submittedName>
</protein>
<proteinExistence type="predicted"/>
<sequence>MSIANKLRSNGEEIPNSEIVEKILRTLSDQFTYLVVSVEESRDIDNMYVDDLQSTLNMHAQKLNRRHKEEDDQVLKVEEISYIRGKRSGSLRGRYGNGRGRGRSTFNKATMECFKCHKTGHF</sequence>
<evidence type="ECO:0000313" key="1">
    <source>
        <dbReference type="EMBL" id="GAA0183466.1"/>
    </source>
</evidence>
<dbReference type="PANTHER" id="PTHR35317">
    <property type="entry name" value="OS04G0629600 PROTEIN"/>
    <property type="match status" value="1"/>
</dbReference>
<dbReference type="Pfam" id="PF14223">
    <property type="entry name" value="Retrotran_gag_2"/>
    <property type="match status" value="1"/>
</dbReference>
<keyword evidence="2" id="KW-1185">Reference proteome</keyword>
<reference evidence="1 2" key="1">
    <citation type="submission" date="2024-01" db="EMBL/GenBank/DDBJ databases">
        <title>The complete chloroplast genome sequence of Lithospermum erythrorhizon: insights into the phylogenetic relationship among Boraginaceae species and the maternal lineages of purple gromwells.</title>
        <authorList>
            <person name="Okada T."/>
            <person name="Watanabe K."/>
        </authorList>
    </citation>
    <scope>NUCLEOTIDE SEQUENCE [LARGE SCALE GENOMIC DNA]</scope>
</reference>
<dbReference type="AlphaFoldDB" id="A0AAV3RUD7"/>
<comment type="caution">
    <text evidence="1">The sequence shown here is derived from an EMBL/GenBank/DDBJ whole genome shotgun (WGS) entry which is preliminary data.</text>
</comment>